<feature type="non-terminal residue" evidence="1">
    <location>
        <position position="1"/>
    </location>
</feature>
<organism evidence="1 2">
    <name type="scientific">Rotaria magnacalcarata</name>
    <dbReference type="NCBI Taxonomy" id="392030"/>
    <lineage>
        <taxon>Eukaryota</taxon>
        <taxon>Metazoa</taxon>
        <taxon>Spiralia</taxon>
        <taxon>Gnathifera</taxon>
        <taxon>Rotifera</taxon>
        <taxon>Eurotatoria</taxon>
        <taxon>Bdelloidea</taxon>
        <taxon>Philodinida</taxon>
        <taxon>Philodinidae</taxon>
        <taxon>Rotaria</taxon>
    </lineage>
</organism>
<dbReference type="SUPFAM" id="SSF101478">
    <property type="entry name" value="ADP-ribosylglycohydrolase"/>
    <property type="match status" value="1"/>
</dbReference>
<dbReference type="AlphaFoldDB" id="A0A8S3CK30"/>
<dbReference type="Proteomes" id="UP000676336">
    <property type="component" value="Unassembled WGS sequence"/>
</dbReference>
<dbReference type="Pfam" id="PF03747">
    <property type="entry name" value="ADP_ribosyl_GH"/>
    <property type="match status" value="1"/>
</dbReference>
<gene>
    <name evidence="1" type="ORF">SMN809_LOCUS51664</name>
</gene>
<dbReference type="InterPro" id="IPR005502">
    <property type="entry name" value="Ribosyl_crysJ1"/>
</dbReference>
<protein>
    <submittedName>
        <fullName evidence="1">Uncharacterized protein</fullName>
    </submittedName>
</protein>
<dbReference type="EMBL" id="CAJOBI010173645">
    <property type="protein sequence ID" value="CAF4899171.1"/>
    <property type="molecule type" value="Genomic_DNA"/>
</dbReference>
<feature type="non-terminal residue" evidence="1">
    <location>
        <position position="80"/>
    </location>
</feature>
<dbReference type="InterPro" id="IPR036705">
    <property type="entry name" value="Ribosyl_crysJ1_sf"/>
</dbReference>
<sequence length="80" mass="8884">AIKKFNLKCGSTSTTGSGVLMYLAPIPLFYFRSPEYAVNYAGRSASLFQDNIKVLDACRYYAALIVAAIRGEKKERLLDN</sequence>
<evidence type="ECO:0000313" key="1">
    <source>
        <dbReference type="EMBL" id="CAF4899171.1"/>
    </source>
</evidence>
<dbReference type="Gene3D" id="1.10.4080.10">
    <property type="entry name" value="ADP-ribosylation/Crystallin J1"/>
    <property type="match status" value="1"/>
</dbReference>
<comment type="caution">
    <text evidence="1">The sequence shown here is derived from an EMBL/GenBank/DDBJ whole genome shotgun (WGS) entry which is preliminary data.</text>
</comment>
<evidence type="ECO:0000313" key="2">
    <source>
        <dbReference type="Proteomes" id="UP000676336"/>
    </source>
</evidence>
<reference evidence="1" key="1">
    <citation type="submission" date="2021-02" db="EMBL/GenBank/DDBJ databases">
        <authorList>
            <person name="Nowell W R."/>
        </authorList>
    </citation>
    <scope>NUCLEOTIDE SEQUENCE</scope>
</reference>
<proteinExistence type="predicted"/>
<accession>A0A8S3CK30</accession>
<name>A0A8S3CK30_9BILA</name>